<dbReference type="PANTHER" id="PTHR11986">
    <property type="entry name" value="AMINOTRANSFERASE CLASS III"/>
    <property type="match status" value="1"/>
</dbReference>
<dbReference type="InterPro" id="IPR015421">
    <property type="entry name" value="PyrdxlP-dep_Trfase_major"/>
</dbReference>
<dbReference type="Gene3D" id="3.40.640.10">
    <property type="entry name" value="Type I PLP-dependent aspartate aminotransferase-like (Major domain)"/>
    <property type="match status" value="1"/>
</dbReference>
<dbReference type="InterPro" id="IPR049704">
    <property type="entry name" value="Aminotrans_3_PPA_site"/>
</dbReference>
<dbReference type="EMBL" id="AFOY02000017">
    <property type="protein sequence ID" value="EXF92484.1"/>
    <property type="molecule type" value="Genomic_DNA"/>
</dbReference>
<dbReference type="OrthoDB" id="9801052at2"/>
<proteinExistence type="inferred from homology"/>
<dbReference type="GO" id="GO:0030170">
    <property type="term" value="F:pyridoxal phosphate binding"/>
    <property type="evidence" value="ECO:0007669"/>
    <property type="project" value="InterPro"/>
</dbReference>
<keyword evidence="2 5" id="KW-0032">Aminotransferase</keyword>
<dbReference type="GO" id="GO:0042802">
    <property type="term" value="F:identical protein binding"/>
    <property type="evidence" value="ECO:0007669"/>
    <property type="project" value="TreeGrafter"/>
</dbReference>
<dbReference type="InterPro" id="IPR015424">
    <property type="entry name" value="PyrdxlP-dep_Trfase"/>
</dbReference>
<dbReference type="Proteomes" id="UP000022611">
    <property type="component" value="Unassembled WGS sequence"/>
</dbReference>
<comment type="similarity">
    <text evidence="4">Belongs to the class-III pyridoxal-phosphate-dependent aminotransferase family.</text>
</comment>
<dbReference type="HOGENOM" id="CLU_016922_10_0_6"/>
<evidence type="ECO:0000313" key="5">
    <source>
        <dbReference type="EMBL" id="EXF92484.1"/>
    </source>
</evidence>
<comment type="caution">
    <text evidence="5">The sequence shown here is derived from an EMBL/GenBank/DDBJ whole genome shotgun (WGS) entry which is preliminary data.</text>
</comment>
<dbReference type="AlphaFoldDB" id="A0A010RU50"/>
<dbReference type="RefSeq" id="WP_019693385.1">
    <property type="nucleotide sequence ID" value="NZ_AFOY02000017.1"/>
</dbReference>
<dbReference type="InterPro" id="IPR005814">
    <property type="entry name" value="Aminotrans_3"/>
</dbReference>
<keyword evidence="5" id="KW-0808">Transferase</keyword>
<dbReference type="GO" id="GO:0008483">
    <property type="term" value="F:transaminase activity"/>
    <property type="evidence" value="ECO:0007669"/>
    <property type="project" value="UniProtKB-KW"/>
</dbReference>
<dbReference type="SUPFAM" id="SSF53383">
    <property type="entry name" value="PLP-dependent transferases"/>
    <property type="match status" value="1"/>
</dbReference>
<dbReference type="eggNOG" id="COG0160">
    <property type="taxonomic scope" value="Bacteria"/>
</dbReference>
<sequence length="464" mass="52168">MSDIRIATAEDQILLEKEAKYCSYGDTVHYIEPPRIFSRCEGSYVWDTSDQAYLDLQMWYSAVNFGYANPRLNNALKQQIDTLPQIASQYLHKGKIELSEMIAVDAKNKFGLDGRVHFNVGGSQSIEDSLKVVRNATNGKSLMFAFEGGYHGRTLGASSITSSYRYRRRYGHFGERANFIPFPYHFRGPKGMTKEEYGSHCVQQFARLFETEYNGVWDPKVGQSEYAAFYVEPIQGTGGYVIPPMNFYSELKQVLDQHGILMVVDEIQMGFWRTGKLWSIEHFDVKPDVIVFGKALTNGLNPLGGIWAREELINPKVFPPGSTHSTFASNPLGTAVGLEMFKMTHEVDYGSMVMAKGKYFLDGLQDLQKRYPIIGDVDGLGLALRCEICGPDGFTPDKATLDFMVEEGMKGDIEIDGKRLGLILDVGGYYKNVITLAPSLEISYEEIDLGIALLDRLLDRAMKR</sequence>
<evidence type="ECO:0000256" key="1">
    <source>
        <dbReference type="ARBA" id="ARBA00001933"/>
    </source>
</evidence>
<dbReference type="PROSITE" id="PS00600">
    <property type="entry name" value="AA_TRANSFER_CLASS_3"/>
    <property type="match status" value="1"/>
</dbReference>
<keyword evidence="3 4" id="KW-0663">Pyridoxal phosphate</keyword>
<dbReference type="PATRIC" id="fig|1042209.11.peg.4685"/>
<name>A0A010RU50_PSEFL</name>
<evidence type="ECO:0000313" key="6">
    <source>
        <dbReference type="Proteomes" id="UP000022611"/>
    </source>
</evidence>
<dbReference type="Gene3D" id="3.90.1150.10">
    <property type="entry name" value="Aspartate Aminotransferase, domain 1"/>
    <property type="match status" value="1"/>
</dbReference>
<dbReference type="InterPro" id="IPR015422">
    <property type="entry name" value="PyrdxlP-dep_Trfase_small"/>
</dbReference>
<dbReference type="CDD" id="cd00610">
    <property type="entry name" value="OAT_like"/>
    <property type="match status" value="1"/>
</dbReference>
<dbReference type="Pfam" id="PF00202">
    <property type="entry name" value="Aminotran_3"/>
    <property type="match status" value="1"/>
</dbReference>
<evidence type="ECO:0000256" key="4">
    <source>
        <dbReference type="RuleBase" id="RU003560"/>
    </source>
</evidence>
<accession>A0A010RU50</accession>
<dbReference type="InterPro" id="IPR050103">
    <property type="entry name" value="Class-III_PLP-dep_AT"/>
</dbReference>
<reference evidence="5 6" key="1">
    <citation type="journal article" date="2011" name="J. Bacteriol.">
        <title>Draft genome sequence of the polycyclic aromatic hydrocarbon-degrading, genetically engineered bioluminescent bioreporter Pseudomonas fluorescens HK44.</title>
        <authorList>
            <person name="Chauhan A."/>
            <person name="Layton A.C."/>
            <person name="Williams D.E."/>
            <person name="Smartt A.E."/>
            <person name="Ripp S."/>
            <person name="Karpinets T.V."/>
            <person name="Brown S.D."/>
            <person name="Sayler G.S."/>
        </authorList>
    </citation>
    <scope>NUCLEOTIDE SEQUENCE [LARGE SCALE GENOMIC DNA]</scope>
    <source>
        <strain evidence="5 6">HK44</strain>
    </source>
</reference>
<comment type="cofactor">
    <cofactor evidence="1">
        <name>pyridoxal 5'-phosphate</name>
        <dbReference type="ChEBI" id="CHEBI:597326"/>
    </cofactor>
</comment>
<protein>
    <submittedName>
        <fullName evidence="5">Adenosylmethionine-8-amino-7-oxononanoate aminotransferase</fullName>
    </submittedName>
</protein>
<evidence type="ECO:0000256" key="2">
    <source>
        <dbReference type="ARBA" id="ARBA00022576"/>
    </source>
</evidence>
<gene>
    <name evidence="5" type="ORF">HK44_011405</name>
</gene>
<organism evidence="5 6">
    <name type="scientific">Pseudomonas fluorescens HK44</name>
    <dbReference type="NCBI Taxonomy" id="1042209"/>
    <lineage>
        <taxon>Bacteria</taxon>
        <taxon>Pseudomonadati</taxon>
        <taxon>Pseudomonadota</taxon>
        <taxon>Gammaproteobacteria</taxon>
        <taxon>Pseudomonadales</taxon>
        <taxon>Pseudomonadaceae</taxon>
        <taxon>Pseudomonas</taxon>
    </lineage>
</organism>
<evidence type="ECO:0000256" key="3">
    <source>
        <dbReference type="ARBA" id="ARBA00022898"/>
    </source>
</evidence>